<dbReference type="AlphaFoldDB" id="A0A4Y7RUH2"/>
<keyword evidence="3" id="KW-1185">Reference proteome</keyword>
<dbReference type="Pfam" id="PF12804">
    <property type="entry name" value="NTP_transf_3"/>
    <property type="match status" value="1"/>
</dbReference>
<organism evidence="2 3">
    <name type="scientific">Pelotomaculum propionicicum</name>
    <dbReference type="NCBI Taxonomy" id="258475"/>
    <lineage>
        <taxon>Bacteria</taxon>
        <taxon>Bacillati</taxon>
        <taxon>Bacillota</taxon>
        <taxon>Clostridia</taxon>
        <taxon>Eubacteriales</taxon>
        <taxon>Desulfotomaculaceae</taxon>
        <taxon>Pelotomaculum</taxon>
    </lineage>
</organism>
<dbReference type="EMBL" id="QFFZ01000007">
    <property type="protein sequence ID" value="TEB12420.1"/>
    <property type="molecule type" value="Genomic_DNA"/>
</dbReference>
<comment type="caution">
    <text evidence="2">The sequence shown here is derived from an EMBL/GenBank/DDBJ whole genome shotgun (WGS) entry which is preliminary data.</text>
</comment>
<evidence type="ECO:0000313" key="3">
    <source>
        <dbReference type="Proteomes" id="UP000297597"/>
    </source>
</evidence>
<dbReference type="CDD" id="cd04182">
    <property type="entry name" value="GT_2_like_f"/>
    <property type="match status" value="1"/>
</dbReference>
<protein>
    <submittedName>
        <fullName evidence="2">Molybdenum cofactor cytidylyltransferase</fullName>
        <ecNumber evidence="2">2.7.7.76</ecNumber>
    </submittedName>
</protein>
<gene>
    <name evidence="2" type="primary">mocA</name>
    <name evidence="2" type="ORF">Pmgp_01037</name>
</gene>
<evidence type="ECO:0000259" key="1">
    <source>
        <dbReference type="Pfam" id="PF12804"/>
    </source>
</evidence>
<dbReference type="EC" id="2.7.7.76" evidence="2"/>
<dbReference type="PANTHER" id="PTHR43777">
    <property type="entry name" value="MOLYBDENUM COFACTOR CYTIDYLYLTRANSFERASE"/>
    <property type="match status" value="1"/>
</dbReference>
<dbReference type="InterPro" id="IPR029044">
    <property type="entry name" value="Nucleotide-diphossugar_trans"/>
</dbReference>
<evidence type="ECO:0000313" key="2">
    <source>
        <dbReference type="EMBL" id="TEB12420.1"/>
    </source>
</evidence>
<keyword evidence="2" id="KW-0808">Transferase</keyword>
<keyword evidence="2" id="KW-0548">Nucleotidyltransferase</keyword>
<dbReference type="GO" id="GO:0061602">
    <property type="term" value="F:molybdenum cofactor cytidylyltransferase activity"/>
    <property type="evidence" value="ECO:0007669"/>
    <property type="project" value="UniProtKB-EC"/>
</dbReference>
<dbReference type="RefSeq" id="WP_134212911.1">
    <property type="nucleotide sequence ID" value="NZ_QFFZ01000007.1"/>
</dbReference>
<dbReference type="PANTHER" id="PTHR43777:SF1">
    <property type="entry name" value="MOLYBDENUM COFACTOR CYTIDYLYLTRANSFERASE"/>
    <property type="match status" value="1"/>
</dbReference>
<proteinExistence type="predicted"/>
<accession>A0A4Y7RUH2</accession>
<name>A0A4Y7RUH2_9FIRM</name>
<dbReference type="SUPFAM" id="SSF53448">
    <property type="entry name" value="Nucleotide-diphospho-sugar transferases"/>
    <property type="match status" value="1"/>
</dbReference>
<feature type="domain" description="MobA-like NTP transferase" evidence="1">
    <location>
        <begin position="4"/>
        <end position="163"/>
    </location>
</feature>
<dbReference type="InterPro" id="IPR025877">
    <property type="entry name" value="MobA-like_NTP_Trfase"/>
</dbReference>
<dbReference type="Proteomes" id="UP000297597">
    <property type="component" value="Unassembled WGS sequence"/>
</dbReference>
<sequence length="199" mass="21802">MISAIILAAGMSVRMGSPKQLLKLGDKPLIRIVTENVLASSVDEILVVTGYKENQVSAVIKDLPVKTVINPCYEQGQGTSLAAGVKNLPVDTEAFLVFMVDQPFITSLLINKVIEEFKKRRCLALRPVCNGQPGHPVIFSYDLSAQLQQLAGDEGARPVLKKLGSRVEYFTVQDQAAIFDIDTPEIYESLKSLNKLTLN</sequence>
<dbReference type="Gene3D" id="3.90.550.10">
    <property type="entry name" value="Spore Coat Polysaccharide Biosynthesis Protein SpsA, Chain A"/>
    <property type="match status" value="1"/>
</dbReference>
<dbReference type="OrthoDB" id="285216at2"/>
<reference evidence="2 3" key="1">
    <citation type="journal article" date="2018" name="Environ. Microbiol.">
        <title>Novel energy conservation strategies and behaviour of Pelotomaculum schinkii driving syntrophic propionate catabolism.</title>
        <authorList>
            <person name="Hidalgo-Ahumada C.A.P."/>
            <person name="Nobu M.K."/>
            <person name="Narihiro T."/>
            <person name="Tamaki H."/>
            <person name="Liu W.T."/>
            <person name="Kamagata Y."/>
            <person name="Stams A.J.M."/>
            <person name="Imachi H."/>
            <person name="Sousa D.Z."/>
        </authorList>
    </citation>
    <scope>NUCLEOTIDE SEQUENCE [LARGE SCALE GENOMIC DNA]</scope>
    <source>
        <strain evidence="2 3">MGP</strain>
    </source>
</reference>